<evidence type="ECO:0000256" key="3">
    <source>
        <dbReference type="ARBA" id="ARBA00022475"/>
    </source>
</evidence>
<accession>A0A974CAC4</accession>
<name>A0A974CAC4_XENLA</name>
<evidence type="ECO:0000256" key="9">
    <source>
        <dbReference type="ARBA" id="ARBA00023170"/>
    </source>
</evidence>
<dbReference type="FunFam" id="3.40.50.2300:FF:000024">
    <property type="entry name" value="Vomeronasal 2, receptor 73"/>
    <property type="match status" value="1"/>
</dbReference>
<gene>
    <name evidence="14" type="ORF">XELAEV_18040278mg</name>
</gene>
<dbReference type="Gene3D" id="3.40.50.2300">
    <property type="match status" value="2"/>
</dbReference>
<keyword evidence="9" id="KW-0675">Receptor</keyword>
<evidence type="ECO:0000256" key="4">
    <source>
        <dbReference type="ARBA" id="ARBA00022692"/>
    </source>
</evidence>
<evidence type="ECO:0000256" key="2">
    <source>
        <dbReference type="ARBA" id="ARBA00007242"/>
    </source>
</evidence>
<keyword evidence="10" id="KW-0325">Glycoprotein</keyword>
<dbReference type="OMA" id="ILKHRIM"/>
<evidence type="ECO:0000256" key="12">
    <source>
        <dbReference type="SAM" id="Phobius"/>
    </source>
</evidence>
<dbReference type="FunFam" id="2.10.50.30:FF:000002">
    <property type="entry name" value="Vomeronasal 2 receptor, h1"/>
    <property type="match status" value="1"/>
</dbReference>
<evidence type="ECO:0000256" key="8">
    <source>
        <dbReference type="ARBA" id="ARBA00023136"/>
    </source>
</evidence>
<dbReference type="CDD" id="cd06365">
    <property type="entry name" value="PBP1_pheromone_receptor"/>
    <property type="match status" value="1"/>
</dbReference>
<keyword evidence="11" id="KW-0807">Transducer</keyword>
<dbReference type="PANTHER" id="PTHR24061">
    <property type="entry name" value="CALCIUM-SENSING RECEPTOR-RELATED"/>
    <property type="match status" value="1"/>
</dbReference>
<dbReference type="InterPro" id="IPR017978">
    <property type="entry name" value="GPCR_3_C"/>
</dbReference>
<feature type="transmembrane region" description="Helical" evidence="12">
    <location>
        <begin position="598"/>
        <end position="619"/>
    </location>
</feature>
<dbReference type="InterPro" id="IPR011500">
    <property type="entry name" value="GPCR_3_9-Cys_dom"/>
</dbReference>
<dbReference type="InterPro" id="IPR001828">
    <property type="entry name" value="ANF_lig-bd_rcpt"/>
</dbReference>
<dbReference type="InterPro" id="IPR028082">
    <property type="entry name" value="Peripla_BP_I"/>
</dbReference>
<feature type="transmembrane region" description="Helical" evidence="12">
    <location>
        <begin position="752"/>
        <end position="776"/>
    </location>
</feature>
<sequence>MKYSFSRIVFIHCHLYLWPLMPIVLKAKHSRHSCDLSSDISPYSYSRDGDIIFGGIMQIFVYAAGGNQDFSQKPDPVSCFVPSLQFLRHLIVFIYAVEEINNSAEILPNITLGFQIYDSCISEVVALMSTFSILSERPEPILNFICQKRQKTVAFIGHMLSSATHTIAGITQLYGYPQVSYGALGPMFNDRVRFPAIYRTVPNEYSQFKAIIQLLTHFEWTWVGIIISDDDSNLQASEELSKQMRQSGICVSFLERTPKPTESNGEGILKVINVIKRASARVIILYCSTEAFIYLQSKLKGVRKVTWISSVTFNFITDFPSETNLHAFTTFNGSLAISLHSEEIPGFEGFFSEATLGNMPGNTFIEDYWLFNHGCPNVSLDSRGNQCLKETYKKNILMLEGKYRITYTTYMAVYALAHALHDMHSSTSLLTNLPNVFSGKIRMKLNHYLRNVHLRTSSGGVFRFDENGNIPGIFDILNWNVFENGTITRTQVGSFLISRVPQLLIDDSKITWNPHFHETPFSMCSIPCSYGFRIAHQIGQAPCCFDCIPCSDGEIANKTNMENCWICPEDKWPNPKKDKCIQRTIDFVSYGSMLGDTLSSIASISLVITVAVLFVFVKFRRSPIVRANDRTLSYILLLSIMLSFLCSFLFIGYPVKVTCMLRQVAFGFIFTVAVSSVLGKTVTIIIAFNAIKPNSTFKKWIGTRISIALVFLISFGELCICIIWLVCSPPFVDTDTKSVVGTIIIQCNEGSFAAFYAMISYIGILALFSFILAFIVRTLPASFNDAQCITFSMLVFCSVWTSFIPIYLSSKGKYVVAVEIFTILTSTGGLLLCIFAPKCYIILVQPELNSRRHLLKAELHTFHLKL</sequence>
<keyword evidence="7" id="KW-0297">G-protein coupled receptor</keyword>
<feature type="transmembrane region" description="Helical" evidence="12">
    <location>
        <begin position="631"/>
        <end position="653"/>
    </location>
</feature>
<keyword evidence="4 12" id="KW-0812">Transmembrane</keyword>
<dbReference type="PRINTS" id="PR01535">
    <property type="entry name" value="VOMERONASL2R"/>
</dbReference>
<dbReference type="FunFam" id="3.40.50.2300:FF:000728">
    <property type="entry name" value="Uncharacterized protein"/>
    <property type="match status" value="1"/>
</dbReference>
<keyword evidence="8 12" id="KW-0472">Membrane</keyword>
<evidence type="ECO:0000259" key="13">
    <source>
        <dbReference type="PROSITE" id="PS50259"/>
    </source>
</evidence>
<dbReference type="InterPro" id="IPR038550">
    <property type="entry name" value="GPCR_3_9-Cys_sf"/>
</dbReference>
<evidence type="ECO:0000313" key="15">
    <source>
        <dbReference type="Proteomes" id="UP000694892"/>
    </source>
</evidence>
<dbReference type="EMBL" id="CM004480">
    <property type="protein sequence ID" value="OCT68970.1"/>
    <property type="molecule type" value="Genomic_DNA"/>
</dbReference>
<feature type="transmembrane region" description="Helical" evidence="12">
    <location>
        <begin position="709"/>
        <end position="732"/>
    </location>
</feature>
<dbReference type="Pfam" id="PF00003">
    <property type="entry name" value="7tm_3"/>
    <property type="match status" value="1"/>
</dbReference>
<feature type="transmembrane region" description="Helical" evidence="12">
    <location>
        <begin position="665"/>
        <end position="688"/>
    </location>
</feature>
<keyword evidence="6 12" id="KW-1133">Transmembrane helix</keyword>
<organism evidence="14 15">
    <name type="scientific">Xenopus laevis</name>
    <name type="common">African clawed frog</name>
    <dbReference type="NCBI Taxonomy" id="8355"/>
    <lineage>
        <taxon>Eukaryota</taxon>
        <taxon>Metazoa</taxon>
        <taxon>Chordata</taxon>
        <taxon>Craniata</taxon>
        <taxon>Vertebrata</taxon>
        <taxon>Euteleostomi</taxon>
        <taxon>Amphibia</taxon>
        <taxon>Batrachia</taxon>
        <taxon>Anura</taxon>
        <taxon>Pipoidea</taxon>
        <taxon>Pipidae</taxon>
        <taxon>Xenopodinae</taxon>
        <taxon>Xenopus</taxon>
        <taxon>Xenopus</taxon>
    </lineage>
</organism>
<evidence type="ECO:0000313" key="14">
    <source>
        <dbReference type="EMBL" id="OCT68970.1"/>
    </source>
</evidence>
<feature type="transmembrane region" description="Helical" evidence="12">
    <location>
        <begin position="820"/>
        <end position="843"/>
    </location>
</feature>
<feature type="domain" description="G-protein coupled receptors family 3 profile" evidence="13">
    <location>
        <begin position="594"/>
        <end position="858"/>
    </location>
</feature>
<dbReference type="PANTHER" id="PTHR24061:SF612">
    <property type="entry name" value="VOMERONASAL TYPE-2 RECEPTOR 26"/>
    <property type="match status" value="1"/>
</dbReference>
<dbReference type="GO" id="GO:0004930">
    <property type="term" value="F:G protein-coupled receptor activity"/>
    <property type="evidence" value="ECO:0007669"/>
    <property type="project" value="UniProtKB-KW"/>
</dbReference>
<dbReference type="PRINTS" id="PR00248">
    <property type="entry name" value="GPCRMGR"/>
</dbReference>
<protein>
    <recommendedName>
        <fullName evidence="13">G-protein coupled receptors family 3 profile domain-containing protein</fullName>
    </recommendedName>
</protein>
<dbReference type="InterPro" id="IPR000337">
    <property type="entry name" value="GPCR_3"/>
</dbReference>
<evidence type="ECO:0000256" key="5">
    <source>
        <dbReference type="ARBA" id="ARBA00022729"/>
    </source>
</evidence>
<dbReference type="AlphaFoldDB" id="A0A974CAC4"/>
<dbReference type="Proteomes" id="UP000694892">
    <property type="component" value="Chromosome 8L"/>
</dbReference>
<evidence type="ECO:0000256" key="7">
    <source>
        <dbReference type="ARBA" id="ARBA00023040"/>
    </source>
</evidence>
<dbReference type="Pfam" id="PF07562">
    <property type="entry name" value="NCD3G"/>
    <property type="match status" value="1"/>
</dbReference>
<dbReference type="SUPFAM" id="SSF53822">
    <property type="entry name" value="Periplasmic binding protein-like I"/>
    <property type="match status" value="1"/>
</dbReference>
<feature type="transmembrane region" description="Helical" evidence="12">
    <location>
        <begin position="788"/>
        <end position="808"/>
    </location>
</feature>
<proteinExistence type="inferred from homology"/>
<dbReference type="Pfam" id="PF01094">
    <property type="entry name" value="ANF_receptor"/>
    <property type="match status" value="1"/>
</dbReference>
<keyword evidence="5" id="KW-0732">Signal</keyword>
<dbReference type="InterPro" id="IPR000068">
    <property type="entry name" value="GPCR_3_Ca_sens_rcpt-rel"/>
</dbReference>
<dbReference type="InterPro" id="IPR004073">
    <property type="entry name" value="GPCR_3_vmron_rcpt_2"/>
</dbReference>
<evidence type="ECO:0000256" key="6">
    <source>
        <dbReference type="ARBA" id="ARBA00022989"/>
    </source>
</evidence>
<dbReference type="Gene3D" id="2.10.50.30">
    <property type="entry name" value="GPCR, family 3, nine cysteines domain"/>
    <property type="match status" value="1"/>
</dbReference>
<dbReference type="PROSITE" id="PS50259">
    <property type="entry name" value="G_PROTEIN_RECEP_F3_4"/>
    <property type="match status" value="1"/>
</dbReference>
<evidence type="ECO:0000256" key="11">
    <source>
        <dbReference type="ARBA" id="ARBA00023224"/>
    </source>
</evidence>
<comment type="similarity">
    <text evidence="2">Belongs to the G-protein coupled receptor 3 family.</text>
</comment>
<reference evidence="15" key="1">
    <citation type="journal article" date="2016" name="Nature">
        <title>Genome evolution in the allotetraploid frog Xenopus laevis.</title>
        <authorList>
            <person name="Session A.M."/>
            <person name="Uno Y."/>
            <person name="Kwon T."/>
            <person name="Chapman J.A."/>
            <person name="Toyoda A."/>
            <person name="Takahashi S."/>
            <person name="Fukui A."/>
            <person name="Hikosaka A."/>
            <person name="Suzuki A."/>
            <person name="Kondo M."/>
            <person name="van Heeringen S.J."/>
            <person name="Quigley I."/>
            <person name="Heinz S."/>
            <person name="Ogino H."/>
            <person name="Ochi H."/>
            <person name="Hellsten U."/>
            <person name="Lyons J.B."/>
            <person name="Simakov O."/>
            <person name="Putnam N."/>
            <person name="Stites J."/>
            <person name="Kuroki Y."/>
            <person name="Tanaka T."/>
            <person name="Michiue T."/>
            <person name="Watanabe M."/>
            <person name="Bogdanovic O."/>
            <person name="Lister R."/>
            <person name="Georgiou G."/>
            <person name="Paranjpe S.S."/>
            <person name="van Kruijsbergen I."/>
            <person name="Shu S."/>
            <person name="Carlson J."/>
            <person name="Kinoshita T."/>
            <person name="Ohta Y."/>
            <person name="Mawaribuchi S."/>
            <person name="Jenkins J."/>
            <person name="Grimwood J."/>
            <person name="Schmutz J."/>
            <person name="Mitros T."/>
            <person name="Mozaffari S.V."/>
            <person name="Suzuki Y."/>
            <person name="Haramoto Y."/>
            <person name="Yamamoto T.S."/>
            <person name="Takagi C."/>
            <person name="Heald R."/>
            <person name="Miller K."/>
            <person name="Haudenschild C."/>
            <person name="Kitzman J."/>
            <person name="Nakayama T."/>
            <person name="Izutsu Y."/>
            <person name="Robert J."/>
            <person name="Fortriede J."/>
            <person name="Burns K."/>
            <person name="Lotay V."/>
            <person name="Karimi K."/>
            <person name="Yasuoka Y."/>
            <person name="Dichmann D.S."/>
            <person name="Flajnik M.F."/>
            <person name="Houston D.W."/>
            <person name="Shendure J."/>
            <person name="DuPasquier L."/>
            <person name="Vize P.D."/>
            <person name="Zorn A.M."/>
            <person name="Ito M."/>
            <person name="Marcotte E.M."/>
            <person name="Wallingford J.B."/>
            <person name="Ito Y."/>
            <person name="Asashima M."/>
            <person name="Ueno N."/>
            <person name="Matsuda Y."/>
            <person name="Veenstra G.J."/>
            <person name="Fujiyama A."/>
            <person name="Harland R.M."/>
            <person name="Taira M."/>
            <person name="Rokhsar D.S."/>
        </authorList>
    </citation>
    <scope>NUCLEOTIDE SEQUENCE [LARGE SCALE GENOMIC DNA]</scope>
    <source>
        <strain evidence="15">J</strain>
    </source>
</reference>
<evidence type="ECO:0000256" key="10">
    <source>
        <dbReference type="ARBA" id="ARBA00023180"/>
    </source>
</evidence>
<comment type="subcellular location">
    <subcellularLocation>
        <location evidence="1">Cell membrane</location>
        <topology evidence="1">Multi-pass membrane protein</topology>
    </subcellularLocation>
</comment>
<dbReference type="GO" id="GO:0005886">
    <property type="term" value="C:plasma membrane"/>
    <property type="evidence" value="ECO:0007669"/>
    <property type="project" value="UniProtKB-SubCell"/>
</dbReference>
<keyword evidence="3" id="KW-1003">Cell membrane</keyword>
<evidence type="ECO:0000256" key="1">
    <source>
        <dbReference type="ARBA" id="ARBA00004651"/>
    </source>
</evidence>